<organism evidence="8 9">
    <name type="scientific">Heracleum sosnowskyi</name>
    <dbReference type="NCBI Taxonomy" id="360622"/>
    <lineage>
        <taxon>Eukaryota</taxon>
        <taxon>Viridiplantae</taxon>
        <taxon>Streptophyta</taxon>
        <taxon>Embryophyta</taxon>
        <taxon>Tracheophyta</taxon>
        <taxon>Spermatophyta</taxon>
        <taxon>Magnoliopsida</taxon>
        <taxon>eudicotyledons</taxon>
        <taxon>Gunneridae</taxon>
        <taxon>Pentapetalae</taxon>
        <taxon>asterids</taxon>
        <taxon>campanulids</taxon>
        <taxon>Apiales</taxon>
        <taxon>Apiaceae</taxon>
        <taxon>Apioideae</taxon>
        <taxon>apioid superclade</taxon>
        <taxon>Tordylieae</taxon>
        <taxon>Tordyliinae</taxon>
        <taxon>Heracleum</taxon>
    </lineage>
</organism>
<evidence type="ECO:0000313" key="9">
    <source>
        <dbReference type="Proteomes" id="UP001237642"/>
    </source>
</evidence>
<evidence type="ECO:0000256" key="1">
    <source>
        <dbReference type="ARBA" id="ARBA00004191"/>
    </source>
</evidence>
<feature type="signal peptide" evidence="6">
    <location>
        <begin position="1"/>
        <end position="25"/>
    </location>
</feature>
<evidence type="ECO:0000259" key="7">
    <source>
        <dbReference type="Pfam" id="PF04862"/>
    </source>
</evidence>
<dbReference type="Gene3D" id="2.60.120.260">
    <property type="entry name" value="Galactose-binding domain-like"/>
    <property type="match status" value="2"/>
</dbReference>
<feature type="domain" description="DUF642" evidence="7">
    <location>
        <begin position="201"/>
        <end position="367"/>
    </location>
</feature>
<keyword evidence="3" id="KW-0964">Secreted</keyword>
<reference evidence="8" key="1">
    <citation type="submission" date="2023-02" db="EMBL/GenBank/DDBJ databases">
        <title>Genome of toxic invasive species Heracleum sosnowskyi carries increased number of genes despite the absence of recent whole-genome duplications.</title>
        <authorList>
            <person name="Schelkunov M."/>
            <person name="Shtratnikova V."/>
            <person name="Makarenko M."/>
            <person name="Klepikova A."/>
            <person name="Omelchenko D."/>
            <person name="Novikova G."/>
            <person name="Obukhova E."/>
            <person name="Bogdanov V."/>
            <person name="Penin A."/>
            <person name="Logacheva M."/>
        </authorList>
    </citation>
    <scope>NUCLEOTIDE SEQUENCE</scope>
    <source>
        <strain evidence="8">Hsosn_3</strain>
        <tissue evidence="8">Leaf</tissue>
    </source>
</reference>
<evidence type="ECO:0000256" key="5">
    <source>
        <dbReference type="ARBA" id="ARBA00023180"/>
    </source>
</evidence>
<feature type="domain" description="DUF642" evidence="7">
    <location>
        <begin position="411"/>
        <end position="568"/>
    </location>
</feature>
<feature type="domain" description="DUF642" evidence="7">
    <location>
        <begin position="33"/>
        <end position="189"/>
    </location>
</feature>
<evidence type="ECO:0000256" key="3">
    <source>
        <dbReference type="ARBA" id="ARBA00022525"/>
    </source>
</evidence>
<keyword evidence="2" id="KW-0134">Cell wall</keyword>
<keyword evidence="5" id="KW-0325">Glycoprotein</keyword>
<dbReference type="InterPro" id="IPR052437">
    <property type="entry name" value="Pectin_Meth_Modulator"/>
</dbReference>
<sequence>MSAFLLLLICSQLFLFSFFQGLSSAAVPAYLDGLLANGNFEQSPKPSNLKKTVILGRYSLPKWEIRGLVEYVSGGPQPGGFYFAIPRGAHAARLGNEASISQVVTVKPGQLYSLTFAATRTCAQDEVLRVSIPGQSSDLPIQTLYSTNGGDTYAWAFKAPSNRVKVTFHNPGIQEDPTCGPLLDAIAIKEMLPLKYTRGNLVKNGEFDVGPHIFKNFSTGVLLLPKQQDLYSPLPGWIVESIKPVKYIDSKHFLVPSGLAAIELVGGRECAIAQIIRTVLNKMYKLSFMVGDAKNGCHGTMVVQAFAARGTLKVNFTSQGKGGFINANMKFKAISARTRITFYSPYYHTKLHDYGHICGPVVDNVRVVSLSFIFQFLHFTNMALLISLLCCFIILLSGDYSSAALSPYLEGYLANGNFELGPRPSNMKKTVIKGRLSLPKWDINGLVEYVSGGPQPGGLYLAIPRGIHAVRLGNEASISQVVTRLKPGSTYILTFAATRTCAQDEVLRVSVPGQTDDLPIQTLFSSDGADTYAWAFKATSTSMRITFHNIGTEEDPTCGPLLDAIAIKEMLPIRYTRGNLVKNGGFEIGPHVYKNFSTGVLLLPQQEDQISPIPGWIIESLKPVKYIDSRHFYVPSGRTAIELVSGRESAIAQIIRTVPNKFYYLNFTIGDAKNGCNGSMMVEAFAGKATIKVRYTSQGKGGFKTASLKFQAVSARTRITFYSAFYHTRIDDWGHICGPVLDNVHVCTARK</sequence>
<feature type="domain" description="DUF642" evidence="7">
    <location>
        <begin position="580"/>
        <end position="746"/>
    </location>
</feature>
<protein>
    <recommendedName>
        <fullName evidence="7">DUF642 domain-containing protein</fullName>
    </recommendedName>
</protein>
<gene>
    <name evidence="8" type="ORF">POM88_041764</name>
</gene>
<dbReference type="AlphaFoldDB" id="A0AAD8HGJ6"/>
<dbReference type="SUPFAM" id="SSF49785">
    <property type="entry name" value="Galactose-binding domain-like"/>
    <property type="match status" value="2"/>
</dbReference>
<evidence type="ECO:0000313" key="8">
    <source>
        <dbReference type="EMBL" id="KAK1366203.1"/>
    </source>
</evidence>
<comment type="caution">
    <text evidence="8">The sequence shown here is derived from an EMBL/GenBank/DDBJ whole genome shotgun (WGS) entry which is preliminary data.</text>
</comment>
<dbReference type="InterPro" id="IPR006946">
    <property type="entry name" value="DGR2-like_dom"/>
</dbReference>
<dbReference type="FunFam" id="2.60.120.260:FF:000031">
    <property type="entry name" value="DUF642 family protein"/>
    <property type="match status" value="2"/>
</dbReference>
<dbReference type="Proteomes" id="UP001237642">
    <property type="component" value="Unassembled WGS sequence"/>
</dbReference>
<keyword evidence="9" id="KW-1185">Reference proteome</keyword>
<dbReference type="EMBL" id="JAUIZM010000009">
    <property type="protein sequence ID" value="KAK1366203.1"/>
    <property type="molecule type" value="Genomic_DNA"/>
</dbReference>
<accession>A0AAD8HGJ6</accession>
<reference evidence="8" key="2">
    <citation type="submission" date="2023-05" db="EMBL/GenBank/DDBJ databases">
        <authorList>
            <person name="Schelkunov M.I."/>
        </authorList>
    </citation>
    <scope>NUCLEOTIDE SEQUENCE</scope>
    <source>
        <strain evidence="8">Hsosn_3</strain>
        <tissue evidence="8">Leaf</tissue>
    </source>
</reference>
<comment type="subcellular location">
    <subcellularLocation>
        <location evidence="1">Secreted</location>
        <location evidence="1">Cell wall</location>
    </subcellularLocation>
</comment>
<dbReference type="PANTHER" id="PTHR31265">
    <property type="entry name" value="OS02G0527500 PROTEIN-RELATED"/>
    <property type="match status" value="1"/>
</dbReference>
<evidence type="ECO:0000256" key="4">
    <source>
        <dbReference type="ARBA" id="ARBA00022729"/>
    </source>
</evidence>
<evidence type="ECO:0000256" key="2">
    <source>
        <dbReference type="ARBA" id="ARBA00022512"/>
    </source>
</evidence>
<dbReference type="PANTHER" id="PTHR31265:SF22">
    <property type="entry name" value="DUF642 DOMAIN-CONTAINING PROTEIN"/>
    <property type="match status" value="1"/>
</dbReference>
<feature type="chain" id="PRO_5042029480" description="DUF642 domain-containing protein" evidence="6">
    <location>
        <begin position="26"/>
        <end position="751"/>
    </location>
</feature>
<name>A0AAD8HGJ6_9APIA</name>
<keyword evidence="4 6" id="KW-0732">Signal</keyword>
<evidence type="ECO:0000256" key="6">
    <source>
        <dbReference type="SAM" id="SignalP"/>
    </source>
</evidence>
<dbReference type="Pfam" id="PF04862">
    <property type="entry name" value="DUF642"/>
    <property type="match status" value="4"/>
</dbReference>
<dbReference type="InterPro" id="IPR008979">
    <property type="entry name" value="Galactose-bd-like_sf"/>
</dbReference>
<proteinExistence type="predicted"/>